<dbReference type="Gene3D" id="3.60.110.10">
    <property type="entry name" value="Carbon-nitrogen hydrolase"/>
    <property type="match status" value="1"/>
</dbReference>
<name>A0A3N1M8A2_9PROT</name>
<protein>
    <submittedName>
        <fullName evidence="1">Uncharacterized protein</fullName>
    </submittedName>
</protein>
<dbReference type="InterPro" id="IPR036526">
    <property type="entry name" value="C-N_Hydrolase_sf"/>
</dbReference>
<dbReference type="OrthoDB" id="8737571at2"/>
<dbReference type="Proteomes" id="UP000278222">
    <property type="component" value="Unassembled WGS sequence"/>
</dbReference>
<dbReference type="EMBL" id="RJKX01000013">
    <property type="protein sequence ID" value="ROP99927.1"/>
    <property type="molecule type" value="Genomic_DNA"/>
</dbReference>
<dbReference type="RefSeq" id="WP_142235695.1">
    <property type="nucleotide sequence ID" value="NZ_AP019700.1"/>
</dbReference>
<reference evidence="1 2" key="1">
    <citation type="submission" date="2018-11" db="EMBL/GenBank/DDBJ databases">
        <title>Genomic Encyclopedia of Type Strains, Phase IV (KMG-IV): sequencing the most valuable type-strain genomes for metagenomic binning, comparative biology and taxonomic classification.</title>
        <authorList>
            <person name="Goeker M."/>
        </authorList>
    </citation>
    <scope>NUCLEOTIDE SEQUENCE [LARGE SCALE GENOMIC DNA]</scope>
    <source>
        <strain evidence="1 2">DSM 5900</strain>
    </source>
</reference>
<organism evidence="1 2">
    <name type="scientific">Stella humosa</name>
    <dbReference type="NCBI Taxonomy" id="94"/>
    <lineage>
        <taxon>Bacteria</taxon>
        <taxon>Pseudomonadati</taxon>
        <taxon>Pseudomonadota</taxon>
        <taxon>Alphaproteobacteria</taxon>
        <taxon>Rhodospirillales</taxon>
        <taxon>Stellaceae</taxon>
        <taxon>Stella</taxon>
    </lineage>
</organism>
<gene>
    <name evidence="1" type="ORF">EDC65_1722</name>
</gene>
<evidence type="ECO:0000313" key="1">
    <source>
        <dbReference type="EMBL" id="ROP99927.1"/>
    </source>
</evidence>
<proteinExistence type="predicted"/>
<accession>A0A3N1M8A2</accession>
<dbReference type="AlphaFoldDB" id="A0A3N1M8A2"/>
<dbReference type="SUPFAM" id="SSF56317">
    <property type="entry name" value="Carbon-nitrogen hydrolase"/>
    <property type="match status" value="1"/>
</dbReference>
<sequence length="500" mass="54237">MTTLDDLRSSAEPAQLFLIAWSVAIRLSGNALSMAKACPDDVKFAVADALTQHNGADAVIKCCAALRKIWPEGAAVGIRQRQAGLLLQLMREIDIAMAHVHPRSRLLPPYFTRPAAPAWVREAGERRTAYGVYAQTDTHFLVPRGPFARNARGRFHEGGFSLPDQFGYLGCGVRRLDHDSGTATVHIHVIDQGIARGVPPRKRSEGAERVTFVPLAEASTDLVPRLRELDGTAVIDITQGGSFHPLASFTRAVRDAADSDMLLAPELTIVASDLDGFAHALASGPSPRLVVAGSGLMPARDHEPPVNEAVMLNALGATLWRHRKVWAYGMNKPTFERLDLGDLPDTQQLMENITCGDTFTIADVDGLGRCLVLICQDLMIASLPALLHSWQPDWVFVPILDTGTGIDRWSTHRAITLSFESQGHFLVCSSLTMVHWLKDKSAAPGKEIMAVAIGPGRTAAADKGSHAPLARAEVACESSVMRHGTVEWHGLRGWLVRPAK</sequence>
<evidence type="ECO:0000313" key="2">
    <source>
        <dbReference type="Proteomes" id="UP000278222"/>
    </source>
</evidence>
<comment type="caution">
    <text evidence="1">The sequence shown here is derived from an EMBL/GenBank/DDBJ whole genome shotgun (WGS) entry which is preliminary data.</text>
</comment>
<keyword evidence="2" id="KW-1185">Reference proteome</keyword>